<dbReference type="Proteomes" id="UP000799766">
    <property type="component" value="Unassembled WGS sequence"/>
</dbReference>
<evidence type="ECO:0000313" key="3">
    <source>
        <dbReference type="Proteomes" id="UP000799766"/>
    </source>
</evidence>
<protein>
    <submittedName>
        <fullName evidence="2">Uncharacterized protein</fullName>
    </submittedName>
</protein>
<reference evidence="2" key="1">
    <citation type="journal article" date="2020" name="Stud. Mycol.">
        <title>101 Dothideomycetes genomes: a test case for predicting lifestyles and emergence of pathogens.</title>
        <authorList>
            <person name="Haridas S."/>
            <person name="Albert R."/>
            <person name="Binder M."/>
            <person name="Bloem J."/>
            <person name="Labutti K."/>
            <person name="Salamov A."/>
            <person name="Andreopoulos B."/>
            <person name="Baker S."/>
            <person name="Barry K."/>
            <person name="Bills G."/>
            <person name="Bluhm B."/>
            <person name="Cannon C."/>
            <person name="Castanera R."/>
            <person name="Culley D."/>
            <person name="Daum C."/>
            <person name="Ezra D."/>
            <person name="Gonzalez J."/>
            <person name="Henrissat B."/>
            <person name="Kuo A."/>
            <person name="Liang C."/>
            <person name="Lipzen A."/>
            <person name="Lutzoni F."/>
            <person name="Magnuson J."/>
            <person name="Mondo S."/>
            <person name="Nolan M."/>
            <person name="Ohm R."/>
            <person name="Pangilinan J."/>
            <person name="Park H.-J."/>
            <person name="Ramirez L."/>
            <person name="Alfaro M."/>
            <person name="Sun H."/>
            <person name="Tritt A."/>
            <person name="Yoshinaga Y."/>
            <person name="Zwiers L.-H."/>
            <person name="Turgeon B."/>
            <person name="Goodwin S."/>
            <person name="Spatafora J."/>
            <person name="Crous P."/>
            <person name="Grigoriev I."/>
        </authorList>
    </citation>
    <scope>NUCLEOTIDE SEQUENCE</scope>
    <source>
        <strain evidence="2">ATCC 16933</strain>
    </source>
</reference>
<sequence length="158" mass="17896">MLYLSHKPPVLVIRRQICTNSQLASLLSPPRPNCPFSLRLVAVGRTLARLLQYQVSVTAKALSLCLSPPFGSHGRTHTYTDTPHCHERFVRFATLKLCSADSHRTRSRPRLLLLQLTRGANRTLRARPFPSCRRRTARTGRTLHSPRRKPRAADARQG</sequence>
<dbReference type="AlphaFoldDB" id="A0A6A6NUJ8"/>
<feature type="region of interest" description="Disordered" evidence="1">
    <location>
        <begin position="134"/>
        <end position="158"/>
    </location>
</feature>
<name>A0A6A6NUJ8_9PEZI</name>
<organism evidence="2 3">
    <name type="scientific">Lineolata rhizophorae</name>
    <dbReference type="NCBI Taxonomy" id="578093"/>
    <lineage>
        <taxon>Eukaryota</taxon>
        <taxon>Fungi</taxon>
        <taxon>Dikarya</taxon>
        <taxon>Ascomycota</taxon>
        <taxon>Pezizomycotina</taxon>
        <taxon>Dothideomycetes</taxon>
        <taxon>Dothideomycetes incertae sedis</taxon>
        <taxon>Lineolatales</taxon>
        <taxon>Lineolataceae</taxon>
        <taxon>Lineolata</taxon>
    </lineage>
</organism>
<gene>
    <name evidence="2" type="ORF">BDY21DRAFT_75291</name>
</gene>
<dbReference type="EMBL" id="MU001687">
    <property type="protein sequence ID" value="KAF2455396.1"/>
    <property type="molecule type" value="Genomic_DNA"/>
</dbReference>
<evidence type="ECO:0000256" key="1">
    <source>
        <dbReference type="SAM" id="MobiDB-lite"/>
    </source>
</evidence>
<keyword evidence="3" id="KW-1185">Reference proteome</keyword>
<accession>A0A6A6NUJ8</accession>
<evidence type="ECO:0000313" key="2">
    <source>
        <dbReference type="EMBL" id="KAF2455396.1"/>
    </source>
</evidence>
<proteinExistence type="predicted"/>